<dbReference type="KEGG" id="slom:PXH66_13770"/>
<dbReference type="RefSeq" id="WP_330929221.1">
    <property type="nucleotide sequence ID" value="NZ_CP119075.1"/>
</dbReference>
<dbReference type="InterPro" id="IPR002220">
    <property type="entry name" value="DapA-like"/>
</dbReference>
<evidence type="ECO:0000313" key="7">
    <source>
        <dbReference type="EMBL" id="WED63402.1"/>
    </source>
</evidence>
<evidence type="ECO:0000256" key="1">
    <source>
        <dbReference type="ARBA" id="ARBA00007592"/>
    </source>
</evidence>
<feature type="active site" description="Schiff-base intermediate with substrate" evidence="5">
    <location>
        <position position="177"/>
    </location>
</feature>
<dbReference type="InterPro" id="IPR020625">
    <property type="entry name" value="Schiff_base-form_aldolases_AS"/>
</dbReference>
<dbReference type="Gene3D" id="3.20.20.70">
    <property type="entry name" value="Aldolase class I"/>
    <property type="match status" value="1"/>
</dbReference>
<dbReference type="AlphaFoldDB" id="A0AAE9ZSK6"/>
<organism evidence="7 8">
    <name type="scientific">Synoicihabitans lomoniglobus</name>
    <dbReference type="NCBI Taxonomy" id="2909285"/>
    <lineage>
        <taxon>Bacteria</taxon>
        <taxon>Pseudomonadati</taxon>
        <taxon>Verrucomicrobiota</taxon>
        <taxon>Opitutia</taxon>
        <taxon>Opitutales</taxon>
        <taxon>Opitutaceae</taxon>
        <taxon>Synoicihabitans</taxon>
    </lineage>
</organism>
<dbReference type="InterPro" id="IPR013785">
    <property type="entry name" value="Aldolase_TIM"/>
</dbReference>
<dbReference type="PANTHER" id="PTHR12128">
    <property type="entry name" value="DIHYDRODIPICOLINATE SYNTHASE"/>
    <property type="match status" value="1"/>
</dbReference>
<dbReference type="GO" id="GO:0008840">
    <property type="term" value="F:4-hydroxy-tetrahydrodipicolinate synthase activity"/>
    <property type="evidence" value="ECO:0007669"/>
    <property type="project" value="TreeGrafter"/>
</dbReference>
<dbReference type="InterPro" id="IPR020624">
    <property type="entry name" value="Schiff_base-form_aldolases_CS"/>
</dbReference>
<protein>
    <submittedName>
        <fullName evidence="7">Dihydrodipicolinate synthase family protein</fullName>
    </submittedName>
</protein>
<dbReference type="PROSITE" id="PS00665">
    <property type="entry name" value="DHDPS_1"/>
    <property type="match status" value="1"/>
</dbReference>
<keyword evidence="8" id="KW-1185">Reference proteome</keyword>
<name>A0AAE9ZSK6_9BACT</name>
<feature type="binding site" evidence="6">
    <location>
        <position position="220"/>
    </location>
    <ligand>
        <name>pyruvate</name>
        <dbReference type="ChEBI" id="CHEBI:15361"/>
    </ligand>
</feature>
<dbReference type="PRINTS" id="PR00146">
    <property type="entry name" value="DHPICSNTHASE"/>
</dbReference>
<keyword evidence="2 4" id="KW-0456">Lyase</keyword>
<dbReference type="EMBL" id="CP119075">
    <property type="protein sequence ID" value="WED63402.1"/>
    <property type="molecule type" value="Genomic_DNA"/>
</dbReference>
<dbReference type="Pfam" id="PF00701">
    <property type="entry name" value="DHDPS"/>
    <property type="match status" value="1"/>
</dbReference>
<evidence type="ECO:0000256" key="6">
    <source>
        <dbReference type="PIRSR" id="PIRSR001365-2"/>
    </source>
</evidence>
<proteinExistence type="inferred from homology"/>
<evidence type="ECO:0000256" key="2">
    <source>
        <dbReference type="ARBA" id="ARBA00023239"/>
    </source>
</evidence>
<evidence type="ECO:0000256" key="3">
    <source>
        <dbReference type="ARBA" id="ARBA00023270"/>
    </source>
</evidence>
<reference evidence="7" key="1">
    <citation type="submission" date="2023-03" db="EMBL/GenBank/DDBJ databases">
        <title>Lomoglobus Profundus gen. nov., sp. nov., a novel member of the phylum Verrucomicrobia, isolated from deep-marine sediment of South China Sea.</title>
        <authorList>
            <person name="Ahmad T."/>
            <person name="Ishaq S.E."/>
            <person name="Wang F."/>
        </authorList>
    </citation>
    <scope>NUCLEOTIDE SEQUENCE</scope>
    <source>
        <strain evidence="7">LMO-M01</strain>
    </source>
</reference>
<accession>A0AAE9ZSK6</accession>
<dbReference type="PIRSF" id="PIRSF001365">
    <property type="entry name" value="DHDPS"/>
    <property type="match status" value="1"/>
</dbReference>
<evidence type="ECO:0000256" key="5">
    <source>
        <dbReference type="PIRSR" id="PIRSR001365-1"/>
    </source>
</evidence>
<dbReference type="SMART" id="SM01130">
    <property type="entry name" value="DHDPS"/>
    <property type="match status" value="1"/>
</dbReference>
<dbReference type="SUPFAM" id="SSF51569">
    <property type="entry name" value="Aldolase"/>
    <property type="match status" value="1"/>
</dbReference>
<dbReference type="Proteomes" id="UP001218638">
    <property type="component" value="Chromosome"/>
</dbReference>
<keyword evidence="3" id="KW-0704">Schiff base</keyword>
<evidence type="ECO:0000313" key="8">
    <source>
        <dbReference type="Proteomes" id="UP001218638"/>
    </source>
</evidence>
<comment type="similarity">
    <text evidence="1 4">Belongs to the DapA family.</text>
</comment>
<dbReference type="CDD" id="cd00408">
    <property type="entry name" value="DHDPS-like"/>
    <property type="match status" value="1"/>
</dbReference>
<evidence type="ECO:0000256" key="4">
    <source>
        <dbReference type="PIRNR" id="PIRNR001365"/>
    </source>
</evidence>
<dbReference type="PROSITE" id="PS00666">
    <property type="entry name" value="DHDPS_2"/>
    <property type="match status" value="1"/>
</dbReference>
<gene>
    <name evidence="7" type="ORF">PXH66_13770</name>
</gene>
<sequence length="322" mass="34194">MKIDSASAPRAPSLSPAPTQGVFAALWLPTDASGQLLQAELAENLSFLRQHGVHGVLALGSTGEFPHFDLEQRKQALALVAELADPLPVIANVSDIRPQVVAELGRFAREIGLPAITIMPPGFFPSSQDDLLAHFLHAAESSGLPTFLYNFPELTGTRIGLETVAAFAEQANMVGIKQSGGEFAYHRELIQLGREKDFVVFSGADTRLPEVFGLGATGCIGGLVNIVPELMVHLYEVSRTDKAGDIQPAFDRLAEVGAVLDRLTFPLNVAAGLEARGLHPGAPKAVVSSGSQRLYGEIVDELSRLFAEWELPLGAAAAPSTS</sequence>
<dbReference type="PANTHER" id="PTHR12128:SF66">
    <property type="entry name" value="4-HYDROXY-2-OXOGLUTARATE ALDOLASE, MITOCHONDRIAL"/>
    <property type="match status" value="1"/>
</dbReference>
<feature type="active site" description="Proton donor/acceptor" evidence="5">
    <location>
        <position position="149"/>
    </location>
</feature>
<dbReference type="GO" id="GO:0044281">
    <property type="term" value="P:small molecule metabolic process"/>
    <property type="evidence" value="ECO:0007669"/>
    <property type="project" value="UniProtKB-ARBA"/>
</dbReference>
<feature type="binding site" evidence="6">
    <location>
        <position position="62"/>
    </location>
    <ligand>
        <name>pyruvate</name>
        <dbReference type="ChEBI" id="CHEBI:15361"/>
    </ligand>
</feature>